<accession>A0AAV9G5D3</accession>
<dbReference type="InterPro" id="IPR036047">
    <property type="entry name" value="F-box-like_dom_sf"/>
</dbReference>
<dbReference type="InterPro" id="IPR001810">
    <property type="entry name" value="F-box_dom"/>
</dbReference>
<dbReference type="EMBL" id="MU866019">
    <property type="protein sequence ID" value="KAK4442356.1"/>
    <property type="molecule type" value="Genomic_DNA"/>
</dbReference>
<evidence type="ECO:0000313" key="3">
    <source>
        <dbReference type="Proteomes" id="UP001321760"/>
    </source>
</evidence>
<name>A0AAV9G5D3_9PEZI</name>
<dbReference type="Proteomes" id="UP001321760">
    <property type="component" value="Unassembled WGS sequence"/>
</dbReference>
<reference evidence="2" key="2">
    <citation type="submission" date="2023-05" db="EMBL/GenBank/DDBJ databases">
        <authorList>
            <consortium name="Lawrence Berkeley National Laboratory"/>
            <person name="Steindorff A."/>
            <person name="Hensen N."/>
            <person name="Bonometti L."/>
            <person name="Westerberg I."/>
            <person name="Brannstrom I.O."/>
            <person name="Guillou S."/>
            <person name="Cros-Aarteil S."/>
            <person name="Calhoun S."/>
            <person name="Haridas S."/>
            <person name="Kuo A."/>
            <person name="Mondo S."/>
            <person name="Pangilinan J."/>
            <person name="Riley R."/>
            <person name="Labutti K."/>
            <person name="Andreopoulos B."/>
            <person name="Lipzen A."/>
            <person name="Chen C."/>
            <person name="Yanf M."/>
            <person name="Daum C."/>
            <person name="Ng V."/>
            <person name="Clum A."/>
            <person name="Ohm R."/>
            <person name="Martin F."/>
            <person name="Silar P."/>
            <person name="Natvig D."/>
            <person name="Lalanne C."/>
            <person name="Gautier V."/>
            <person name="Ament-Velasquez S.L."/>
            <person name="Kruys A."/>
            <person name="Hutchinson M.I."/>
            <person name="Powell A.J."/>
            <person name="Barry K."/>
            <person name="Miller A.N."/>
            <person name="Grigoriev I.V."/>
            <person name="Debuchy R."/>
            <person name="Gladieux P."/>
            <person name="Thoren M.H."/>
            <person name="Johannesson H."/>
        </authorList>
    </citation>
    <scope>NUCLEOTIDE SEQUENCE</scope>
    <source>
        <strain evidence="2">PSN243</strain>
    </source>
</reference>
<sequence length="471" mass="53557">MSPQLLDLPEELLLAIMKVMDPTTLQCLRRTNRIFLRLFSDQAFREWHHKTRPATKPGYPHFPWLRASAEFERLAYDNDKTFRYFIRSDNHQKQCLSCRIAQSENPRTAWDLVNEHLFCAVCQVDHPLAFFSASERQKDAKEKRTCIGHQGYIRLCEHEVITSQELLSVRSQFFNSKTGAYTGLSAKAIKDCRHPSHSVDAGRPTAHRQPSHVRPTATILMRHGGGRSIVLVMNYTGHLQPARDTEGKVSVESLVSALQVMRKGVAEYLVPQPGPGVPPEMRCFDPTNHHVPKDGDDPERSSIIPPEEVGGCTDSLPFHSTTTSLGVSLRTRYGWKVVVQECDEQPEKKCLKLTYARSIVCCASTLPTWSTLDPSWFEALDPNSYKLWADSKTRGSLWCLDANCANYYMYLERPISRQCAPRGRSDFYLASRDVPKTTFRVKGVVKDVDTVVREQWKAPGKSIPGWMQTFI</sequence>
<evidence type="ECO:0000259" key="1">
    <source>
        <dbReference type="PROSITE" id="PS50181"/>
    </source>
</evidence>
<organism evidence="2 3">
    <name type="scientific">Podospora aff. communis PSN243</name>
    <dbReference type="NCBI Taxonomy" id="3040156"/>
    <lineage>
        <taxon>Eukaryota</taxon>
        <taxon>Fungi</taxon>
        <taxon>Dikarya</taxon>
        <taxon>Ascomycota</taxon>
        <taxon>Pezizomycotina</taxon>
        <taxon>Sordariomycetes</taxon>
        <taxon>Sordariomycetidae</taxon>
        <taxon>Sordariales</taxon>
        <taxon>Podosporaceae</taxon>
        <taxon>Podospora</taxon>
    </lineage>
</organism>
<reference evidence="2" key="1">
    <citation type="journal article" date="2023" name="Mol. Phylogenet. Evol.">
        <title>Genome-scale phylogeny and comparative genomics of the fungal order Sordariales.</title>
        <authorList>
            <person name="Hensen N."/>
            <person name="Bonometti L."/>
            <person name="Westerberg I."/>
            <person name="Brannstrom I.O."/>
            <person name="Guillou S."/>
            <person name="Cros-Aarteil S."/>
            <person name="Calhoun S."/>
            <person name="Haridas S."/>
            <person name="Kuo A."/>
            <person name="Mondo S."/>
            <person name="Pangilinan J."/>
            <person name="Riley R."/>
            <person name="LaButti K."/>
            <person name="Andreopoulos B."/>
            <person name="Lipzen A."/>
            <person name="Chen C."/>
            <person name="Yan M."/>
            <person name="Daum C."/>
            <person name="Ng V."/>
            <person name="Clum A."/>
            <person name="Steindorff A."/>
            <person name="Ohm R.A."/>
            <person name="Martin F."/>
            <person name="Silar P."/>
            <person name="Natvig D.O."/>
            <person name="Lalanne C."/>
            <person name="Gautier V."/>
            <person name="Ament-Velasquez S.L."/>
            <person name="Kruys A."/>
            <person name="Hutchinson M.I."/>
            <person name="Powell A.J."/>
            <person name="Barry K."/>
            <person name="Miller A.N."/>
            <person name="Grigoriev I.V."/>
            <person name="Debuchy R."/>
            <person name="Gladieux P."/>
            <person name="Hiltunen Thoren M."/>
            <person name="Johannesson H."/>
        </authorList>
    </citation>
    <scope>NUCLEOTIDE SEQUENCE</scope>
    <source>
        <strain evidence="2">PSN243</strain>
    </source>
</reference>
<dbReference type="SUPFAM" id="SSF81383">
    <property type="entry name" value="F-box domain"/>
    <property type="match status" value="1"/>
</dbReference>
<feature type="domain" description="F-box" evidence="1">
    <location>
        <begin position="2"/>
        <end position="50"/>
    </location>
</feature>
<proteinExistence type="predicted"/>
<keyword evidence="3" id="KW-1185">Reference proteome</keyword>
<protein>
    <recommendedName>
        <fullName evidence="1">F-box domain-containing protein</fullName>
    </recommendedName>
</protein>
<evidence type="ECO:0000313" key="2">
    <source>
        <dbReference type="EMBL" id="KAK4442356.1"/>
    </source>
</evidence>
<dbReference type="PROSITE" id="PS50181">
    <property type="entry name" value="FBOX"/>
    <property type="match status" value="1"/>
</dbReference>
<gene>
    <name evidence="2" type="ORF">QBC34DRAFT_444233</name>
</gene>
<comment type="caution">
    <text evidence="2">The sequence shown here is derived from an EMBL/GenBank/DDBJ whole genome shotgun (WGS) entry which is preliminary data.</text>
</comment>
<dbReference type="AlphaFoldDB" id="A0AAV9G5D3"/>